<dbReference type="AlphaFoldDB" id="A0A1U9KF96"/>
<dbReference type="InterPro" id="IPR000682">
    <property type="entry name" value="PCMT"/>
</dbReference>
<dbReference type="KEGG" id="aace:A0U92_06490"/>
<comment type="similarity">
    <text evidence="1">Belongs to the methyltransferase superfamily. L-isoaspartyl/D-aspartyl protein methyltransferase family.</text>
</comment>
<keyword evidence="5" id="KW-1185">Reference proteome</keyword>
<dbReference type="CDD" id="cd02440">
    <property type="entry name" value="AdoMet_MTases"/>
    <property type="match status" value="1"/>
</dbReference>
<dbReference type="EMBL" id="CP014692">
    <property type="protein sequence ID" value="AQS84483.1"/>
    <property type="molecule type" value="Genomic_DNA"/>
</dbReference>
<dbReference type="InterPro" id="IPR029063">
    <property type="entry name" value="SAM-dependent_MTases_sf"/>
</dbReference>
<name>A0A1U9KF96_ACEAC</name>
<proteinExistence type="inferred from homology"/>
<accession>A0A1U9KF96</accession>
<dbReference type="Proteomes" id="UP000188937">
    <property type="component" value="Chromosome"/>
</dbReference>
<keyword evidence="4" id="KW-0489">Methyltransferase</keyword>
<evidence type="ECO:0000256" key="3">
    <source>
        <dbReference type="ARBA" id="ARBA00030757"/>
    </source>
</evidence>
<keyword evidence="4" id="KW-0808">Transferase</keyword>
<dbReference type="OrthoDB" id="9798496at2"/>
<evidence type="ECO:0000256" key="1">
    <source>
        <dbReference type="ARBA" id="ARBA00005369"/>
    </source>
</evidence>
<evidence type="ECO:0000313" key="5">
    <source>
        <dbReference type="Proteomes" id="UP000188937"/>
    </source>
</evidence>
<dbReference type="STRING" id="435.A0U92_06490"/>
<dbReference type="GO" id="GO:0004719">
    <property type="term" value="F:protein-L-isoaspartate (D-aspartate) O-methyltransferase activity"/>
    <property type="evidence" value="ECO:0007669"/>
    <property type="project" value="InterPro"/>
</dbReference>
<evidence type="ECO:0000313" key="4">
    <source>
        <dbReference type="EMBL" id="AQS84483.1"/>
    </source>
</evidence>
<organism evidence="4 5">
    <name type="scientific">Acetobacter aceti</name>
    <dbReference type="NCBI Taxonomy" id="435"/>
    <lineage>
        <taxon>Bacteria</taxon>
        <taxon>Pseudomonadati</taxon>
        <taxon>Pseudomonadota</taxon>
        <taxon>Alphaproteobacteria</taxon>
        <taxon>Acetobacterales</taxon>
        <taxon>Acetobacteraceae</taxon>
        <taxon>Acetobacter</taxon>
        <taxon>Acetobacter subgen. Acetobacter</taxon>
    </lineage>
</organism>
<dbReference type="GO" id="GO:0032259">
    <property type="term" value="P:methylation"/>
    <property type="evidence" value="ECO:0007669"/>
    <property type="project" value="UniProtKB-KW"/>
</dbReference>
<dbReference type="PANTHER" id="PTHR11579">
    <property type="entry name" value="PROTEIN-L-ISOASPARTATE O-METHYLTRANSFERASE"/>
    <property type="match status" value="1"/>
</dbReference>
<sequence>MTHAADRIRTSVMAPYSPEITPTADQISSAFDDARQRMVDDQVRPVEVNDPRIIAAMRTLPREYAVPGNERQFAYSDLTLPLGNGRYLLQPMVTARLLQMADIRTGQRVLVVGAGTGYLAALIAMLGAEVVALEEDDTLRAIGISFTDHVSAVISWTHASPLSGAPENAPFDLIIFDGAISEIPRFCSSQLSENGRVAGILRPNDGTSTAFLAEADRSEGWSIHRFFDAEAPVLPAFERPAAFAF</sequence>
<reference evidence="4 5" key="1">
    <citation type="submission" date="2016-03" db="EMBL/GenBank/DDBJ databases">
        <title>Acetic acid bacteria sequencing.</title>
        <authorList>
            <person name="Brandt J."/>
            <person name="Jakob F."/>
            <person name="Vogel R.F."/>
        </authorList>
    </citation>
    <scope>NUCLEOTIDE SEQUENCE [LARGE SCALE GENOMIC DNA]</scope>
    <source>
        <strain evidence="4 5">TMW2.1153</strain>
    </source>
</reference>
<dbReference type="GO" id="GO:0005737">
    <property type="term" value="C:cytoplasm"/>
    <property type="evidence" value="ECO:0007669"/>
    <property type="project" value="TreeGrafter"/>
</dbReference>
<protein>
    <recommendedName>
        <fullName evidence="2">Protein-L-isoaspartate O-methyltransferase</fullName>
    </recommendedName>
    <alternativeName>
        <fullName evidence="3">Protein L-isoaspartyl methyltransferase</fullName>
    </alternativeName>
</protein>
<dbReference type="Gene3D" id="3.40.50.150">
    <property type="entry name" value="Vaccinia Virus protein VP39"/>
    <property type="match status" value="1"/>
</dbReference>
<gene>
    <name evidence="4" type="ORF">A0U92_06490</name>
</gene>
<dbReference type="SUPFAM" id="SSF53335">
    <property type="entry name" value="S-adenosyl-L-methionine-dependent methyltransferases"/>
    <property type="match status" value="1"/>
</dbReference>
<dbReference type="Pfam" id="PF01135">
    <property type="entry name" value="PCMT"/>
    <property type="match status" value="1"/>
</dbReference>
<dbReference type="PANTHER" id="PTHR11579:SF18">
    <property type="entry name" value="PROTEIN-L-ISOASPARTATE O-METHYLTRANSFERASE"/>
    <property type="match status" value="1"/>
</dbReference>
<dbReference type="RefSeq" id="WP_077812525.1">
    <property type="nucleotide sequence ID" value="NZ_CP014692.1"/>
</dbReference>
<evidence type="ECO:0000256" key="2">
    <source>
        <dbReference type="ARBA" id="ARBA00013346"/>
    </source>
</evidence>